<protein>
    <submittedName>
        <fullName evidence="2">Prokaryotic phospholipase A2-domain-containing protein</fullName>
    </submittedName>
</protein>
<sequence length="177" mass="19580">MKAFTTILALASAVAALPASVSVEPRQSLNQVTDQLLYDVSLATFISRRNARNPSTLDWSSDGCTTSPDNPLGFPFIPACYRHDFGYQNYRLQSRFTQEGKLLIDNNFRDDLYFQCSTGSLESVCRGLANVYYAAVRAFGGGDATRADPELVRLYEEAVAEYERLVQEAKDAGLIEA</sequence>
<evidence type="ECO:0000256" key="1">
    <source>
        <dbReference type="SAM" id="SignalP"/>
    </source>
</evidence>
<dbReference type="InterPro" id="IPR036444">
    <property type="entry name" value="PLipase_A2_dom_sf"/>
</dbReference>
<dbReference type="PANTHER" id="PTHR40787:SF3">
    <property type="entry name" value="PROTEIN TRANSPORT PROTEIN SEC39"/>
    <property type="match status" value="1"/>
</dbReference>
<dbReference type="Proteomes" id="UP000813444">
    <property type="component" value="Unassembled WGS sequence"/>
</dbReference>
<dbReference type="PANTHER" id="PTHR40787">
    <property type="entry name" value="SECRETED PROTEIN"/>
    <property type="match status" value="1"/>
</dbReference>
<keyword evidence="1" id="KW-0732">Signal</keyword>
<feature type="chain" id="PRO_5035457920" evidence="1">
    <location>
        <begin position="17"/>
        <end position="177"/>
    </location>
</feature>
<dbReference type="Pfam" id="PF09056">
    <property type="entry name" value="Phospholip_A2_3"/>
    <property type="match status" value="1"/>
</dbReference>
<name>A0A8K0WXW0_9HYPO</name>
<dbReference type="GO" id="GO:0050482">
    <property type="term" value="P:arachidonate secretion"/>
    <property type="evidence" value="ECO:0007669"/>
    <property type="project" value="InterPro"/>
</dbReference>
<dbReference type="GO" id="GO:0006644">
    <property type="term" value="P:phospholipid metabolic process"/>
    <property type="evidence" value="ECO:0007669"/>
    <property type="project" value="InterPro"/>
</dbReference>
<dbReference type="OrthoDB" id="5120271at2759"/>
<evidence type="ECO:0000313" key="2">
    <source>
        <dbReference type="EMBL" id="KAH7329640.1"/>
    </source>
</evidence>
<evidence type="ECO:0000313" key="3">
    <source>
        <dbReference type="Proteomes" id="UP000813444"/>
    </source>
</evidence>
<reference evidence="2" key="1">
    <citation type="journal article" date="2021" name="Nat. Commun.">
        <title>Genetic determinants of endophytism in the Arabidopsis root mycobiome.</title>
        <authorList>
            <person name="Mesny F."/>
            <person name="Miyauchi S."/>
            <person name="Thiergart T."/>
            <person name="Pickel B."/>
            <person name="Atanasova L."/>
            <person name="Karlsson M."/>
            <person name="Huettel B."/>
            <person name="Barry K.W."/>
            <person name="Haridas S."/>
            <person name="Chen C."/>
            <person name="Bauer D."/>
            <person name="Andreopoulos W."/>
            <person name="Pangilinan J."/>
            <person name="LaButti K."/>
            <person name="Riley R."/>
            <person name="Lipzen A."/>
            <person name="Clum A."/>
            <person name="Drula E."/>
            <person name="Henrissat B."/>
            <person name="Kohler A."/>
            <person name="Grigoriev I.V."/>
            <person name="Martin F.M."/>
            <person name="Hacquard S."/>
        </authorList>
    </citation>
    <scope>NUCLEOTIDE SEQUENCE</scope>
    <source>
        <strain evidence="2">MPI-CAGE-CH-0235</strain>
    </source>
</reference>
<comment type="caution">
    <text evidence="2">The sequence shown here is derived from an EMBL/GenBank/DDBJ whole genome shotgun (WGS) entry which is preliminary data.</text>
</comment>
<dbReference type="AlphaFoldDB" id="A0A8K0WXW0"/>
<keyword evidence="3" id="KW-1185">Reference proteome</keyword>
<dbReference type="SUPFAM" id="SSF48619">
    <property type="entry name" value="Phospholipase A2, PLA2"/>
    <property type="match status" value="1"/>
</dbReference>
<dbReference type="EMBL" id="JAGPNK010000001">
    <property type="protein sequence ID" value="KAH7329640.1"/>
    <property type="molecule type" value="Genomic_DNA"/>
</dbReference>
<dbReference type="Gene3D" id="1.20.90.10">
    <property type="entry name" value="Phospholipase A2 domain"/>
    <property type="match status" value="1"/>
</dbReference>
<gene>
    <name evidence="2" type="ORF">B0I35DRAFT_48259</name>
</gene>
<accession>A0A8K0WXW0</accession>
<dbReference type="GO" id="GO:0004623">
    <property type="term" value="F:phospholipase A2 activity"/>
    <property type="evidence" value="ECO:0007669"/>
    <property type="project" value="InterPro"/>
</dbReference>
<dbReference type="InterPro" id="IPR015141">
    <property type="entry name" value="PLipase_A2_prok/fun"/>
</dbReference>
<proteinExistence type="predicted"/>
<organism evidence="2 3">
    <name type="scientific">Stachybotrys elegans</name>
    <dbReference type="NCBI Taxonomy" id="80388"/>
    <lineage>
        <taxon>Eukaryota</taxon>
        <taxon>Fungi</taxon>
        <taxon>Dikarya</taxon>
        <taxon>Ascomycota</taxon>
        <taxon>Pezizomycotina</taxon>
        <taxon>Sordariomycetes</taxon>
        <taxon>Hypocreomycetidae</taxon>
        <taxon>Hypocreales</taxon>
        <taxon>Stachybotryaceae</taxon>
        <taxon>Stachybotrys</taxon>
    </lineage>
</organism>
<feature type="signal peptide" evidence="1">
    <location>
        <begin position="1"/>
        <end position="16"/>
    </location>
</feature>